<gene>
    <name evidence="2" type="ORF">SNAT2548_LOCUS18262</name>
</gene>
<dbReference type="AlphaFoldDB" id="A0A812PBE2"/>
<protein>
    <submittedName>
        <fullName evidence="2">Uncharacterized protein</fullName>
    </submittedName>
</protein>
<evidence type="ECO:0000313" key="3">
    <source>
        <dbReference type="Proteomes" id="UP000604046"/>
    </source>
</evidence>
<evidence type="ECO:0000256" key="1">
    <source>
        <dbReference type="SAM" id="MobiDB-lite"/>
    </source>
</evidence>
<sequence>MRRRYEGHSQASNGFALPCTGRVKEDRSSTTTFVLTISLDAEERLQINKALRALTDSAATALIGARLGQSEATSPSPSGCGLPWATGRAVGTSKKPVRKWALMAGPRNWTALRTDREAQAGPT</sequence>
<feature type="region of interest" description="Disordered" evidence="1">
    <location>
        <begin position="68"/>
        <end position="87"/>
    </location>
</feature>
<dbReference type="EMBL" id="CAJNDS010002139">
    <property type="protein sequence ID" value="CAE7347832.1"/>
    <property type="molecule type" value="Genomic_DNA"/>
</dbReference>
<comment type="caution">
    <text evidence="2">The sequence shown here is derived from an EMBL/GenBank/DDBJ whole genome shotgun (WGS) entry which is preliminary data.</text>
</comment>
<dbReference type="Proteomes" id="UP000604046">
    <property type="component" value="Unassembled WGS sequence"/>
</dbReference>
<keyword evidence="3" id="KW-1185">Reference proteome</keyword>
<reference evidence="2" key="1">
    <citation type="submission" date="2021-02" db="EMBL/GenBank/DDBJ databases">
        <authorList>
            <person name="Dougan E. K."/>
            <person name="Rhodes N."/>
            <person name="Thang M."/>
            <person name="Chan C."/>
        </authorList>
    </citation>
    <scope>NUCLEOTIDE SEQUENCE</scope>
</reference>
<accession>A0A812PBE2</accession>
<name>A0A812PBE2_9DINO</name>
<proteinExistence type="predicted"/>
<organism evidence="2 3">
    <name type="scientific">Symbiodinium natans</name>
    <dbReference type="NCBI Taxonomy" id="878477"/>
    <lineage>
        <taxon>Eukaryota</taxon>
        <taxon>Sar</taxon>
        <taxon>Alveolata</taxon>
        <taxon>Dinophyceae</taxon>
        <taxon>Suessiales</taxon>
        <taxon>Symbiodiniaceae</taxon>
        <taxon>Symbiodinium</taxon>
    </lineage>
</organism>
<evidence type="ECO:0000313" key="2">
    <source>
        <dbReference type="EMBL" id="CAE7347832.1"/>
    </source>
</evidence>